<dbReference type="InterPro" id="IPR003776">
    <property type="entry name" value="YcaO-like_dom"/>
</dbReference>
<feature type="domain" description="YcaO" evidence="1">
    <location>
        <begin position="115"/>
        <end position="494"/>
    </location>
</feature>
<evidence type="ECO:0000313" key="2">
    <source>
        <dbReference type="EMBL" id="OGG47198.1"/>
    </source>
</evidence>
<protein>
    <recommendedName>
        <fullName evidence="1">YcaO domain-containing protein</fullName>
    </recommendedName>
</protein>
<accession>A0A1F6CDB7</accession>
<dbReference type="Proteomes" id="UP000178344">
    <property type="component" value="Unassembled WGS sequence"/>
</dbReference>
<dbReference type="Pfam" id="PF02624">
    <property type="entry name" value="YcaO"/>
    <property type="match status" value="1"/>
</dbReference>
<dbReference type="Gene3D" id="3.30.40.250">
    <property type="match status" value="1"/>
</dbReference>
<sequence>MGDIDFLEEKNLPAVAPSISLGKTSVAVISKILQGFKRITGLDAGFRIPYYFIGSPLSTWEPLVVLEQLRTLDIVEDGGTFTRDYPDEPNLIRFGVKNKNIDSTIHNASESGLHGGGFHFSSLERATWAAVGEAVERQALLHFKPAFPRRASFISIKKEALDIFSLAGISPETRNGDARFALNEDDVFTWEKGYSLTQNRHLFIPLQLLKLNRHYEKSEEKILRIFVSTGAAVHQTLDHALVGGILEAIERDAFMITWMNRLTPVQINLETIDDADLQKALSAFKRYRLTPYLLHLPTDFPVHVVLCVLIDETGVGPAVVVGANADFNVVGACRKALTEALASRLFIRHTYDNRKKNNETLTFSKPESIWRVERLLIWSSPAMIPHIEFLLKNTPKSIVDIKTVREPKNATEKKEVLVRSFKEKNMELCYSNILSDVVQQKTNLHGVVVIAPKLQPLHLFEGIPYSHGERMASVPKLFGFTPASAPNPLPHPFP</sequence>
<evidence type="ECO:0000259" key="1">
    <source>
        <dbReference type="PROSITE" id="PS51664"/>
    </source>
</evidence>
<evidence type="ECO:0000313" key="3">
    <source>
        <dbReference type="Proteomes" id="UP000178344"/>
    </source>
</evidence>
<dbReference type="PROSITE" id="PS51664">
    <property type="entry name" value="YCAO"/>
    <property type="match status" value="1"/>
</dbReference>
<dbReference type="AlphaFoldDB" id="A0A1F6CDB7"/>
<dbReference type="Gene3D" id="3.30.160.660">
    <property type="match status" value="1"/>
</dbReference>
<reference evidence="2 3" key="1">
    <citation type="journal article" date="2016" name="Nat. Commun.">
        <title>Thousands of microbial genomes shed light on interconnected biogeochemical processes in an aquifer system.</title>
        <authorList>
            <person name="Anantharaman K."/>
            <person name="Brown C.T."/>
            <person name="Hug L.A."/>
            <person name="Sharon I."/>
            <person name="Castelle C.J."/>
            <person name="Probst A.J."/>
            <person name="Thomas B.C."/>
            <person name="Singh A."/>
            <person name="Wilkins M.J."/>
            <person name="Karaoz U."/>
            <person name="Brodie E.L."/>
            <person name="Williams K.H."/>
            <person name="Hubbard S.S."/>
            <person name="Banfield J.F."/>
        </authorList>
    </citation>
    <scope>NUCLEOTIDE SEQUENCE [LARGE SCALE GENOMIC DNA]</scope>
</reference>
<proteinExistence type="predicted"/>
<name>A0A1F6CDB7_9BACT</name>
<dbReference type="PANTHER" id="PTHR37809">
    <property type="entry name" value="RIBOSOMAL PROTEIN S12 METHYLTHIOTRANSFERASE ACCESSORY FACTOR YCAO"/>
    <property type="match status" value="1"/>
</dbReference>
<organism evidence="2 3">
    <name type="scientific">Candidatus Kaiserbacteria bacterium RIFCSPHIGHO2_01_FULL_49_13</name>
    <dbReference type="NCBI Taxonomy" id="1798477"/>
    <lineage>
        <taxon>Bacteria</taxon>
        <taxon>Candidatus Kaiseribacteriota</taxon>
    </lineage>
</organism>
<dbReference type="Gene3D" id="3.30.1330.230">
    <property type="match status" value="1"/>
</dbReference>
<comment type="caution">
    <text evidence="2">The sequence shown here is derived from an EMBL/GenBank/DDBJ whole genome shotgun (WGS) entry which is preliminary data.</text>
</comment>
<gene>
    <name evidence="2" type="ORF">A2671_00060</name>
</gene>
<dbReference type="EMBL" id="MFKQ01000024">
    <property type="protein sequence ID" value="OGG47198.1"/>
    <property type="molecule type" value="Genomic_DNA"/>
</dbReference>
<dbReference type="PANTHER" id="PTHR37809:SF1">
    <property type="entry name" value="RIBOSOMAL PROTEIN S12 METHYLTHIOTRANSFERASE ACCESSORY FACTOR YCAO"/>
    <property type="match status" value="1"/>
</dbReference>